<dbReference type="KEGG" id="mste:MSTE_03612"/>
<dbReference type="AlphaFoldDB" id="A0A1Z4F143"/>
<evidence type="ECO:0000313" key="1">
    <source>
        <dbReference type="EMBL" id="BAX98912.1"/>
    </source>
</evidence>
<protein>
    <submittedName>
        <fullName evidence="1">Transcriptional regulator</fullName>
    </submittedName>
</protein>
<accession>A0A1Z4F143</accession>
<organism evidence="1 2">
    <name type="scientific">[Mycobacterium] stephanolepidis</name>
    <dbReference type="NCBI Taxonomy" id="1520670"/>
    <lineage>
        <taxon>Bacteria</taxon>
        <taxon>Bacillati</taxon>
        <taxon>Actinomycetota</taxon>
        <taxon>Actinomycetes</taxon>
        <taxon>Mycobacteriales</taxon>
        <taxon>Mycobacteriaceae</taxon>
        <taxon>Mycobacteroides</taxon>
    </lineage>
</organism>
<dbReference type="Proteomes" id="UP000217954">
    <property type="component" value="Chromosome"/>
</dbReference>
<dbReference type="RefSeq" id="WP_096503204.1">
    <property type="nucleotide sequence ID" value="NZ_AP018165.1"/>
</dbReference>
<evidence type="ECO:0000313" key="2">
    <source>
        <dbReference type="Proteomes" id="UP000217954"/>
    </source>
</evidence>
<dbReference type="EMBL" id="AP018165">
    <property type="protein sequence ID" value="BAX98912.1"/>
    <property type="molecule type" value="Genomic_DNA"/>
</dbReference>
<proteinExistence type="predicted"/>
<gene>
    <name evidence="1" type="ORF">MSTE_03612</name>
</gene>
<name>A0A1Z4F143_9MYCO</name>
<reference evidence="1 2" key="2">
    <citation type="journal article" date="2017" name="Int. J. Syst. Evol. Microbiol.">
        <title>Mycobacterium stephanolepidis sp. nov., a rapidly growing species related to Mycobacterium chelonae, isolated from marine teleost fish, Stephanolepis cirrhifer.</title>
        <authorList>
            <person name="Fukano H."/>
            <person name="Wada S."/>
            <person name="Kurata O."/>
            <person name="Katayama K."/>
            <person name="Fujiwara N."/>
            <person name="Hoshino Y."/>
        </authorList>
    </citation>
    <scope>NUCLEOTIDE SEQUENCE [LARGE SCALE GENOMIC DNA]</scope>
    <source>
        <strain evidence="1 2">NJB0901</strain>
    </source>
</reference>
<reference evidence="2" key="1">
    <citation type="journal article" date="2017" name="Genome Announc.">
        <title>Complete Genome Sequence of Mycobacterium stephanolepidis.</title>
        <authorList>
            <person name="Fukano H."/>
            <person name="Yoshida M."/>
            <person name="Katayama Y."/>
            <person name="Omatsu T."/>
            <person name="Mizutani T."/>
            <person name="Kurata O."/>
            <person name="Wada S."/>
            <person name="Hoshino Y."/>
        </authorList>
    </citation>
    <scope>NUCLEOTIDE SEQUENCE [LARGE SCALE GENOMIC DNA]</scope>
    <source>
        <strain evidence="2">NJB0901</strain>
    </source>
</reference>
<dbReference type="OrthoDB" id="3727407at2"/>
<keyword evidence="2" id="KW-1185">Reference proteome</keyword>
<sequence>MAVYEFSFATNELKGPDDERLASVAKGCRDTTAYSHGDLTVVVITMEGANASRAGIQAAQLLIDSDLSPTRTVPDLVDRREISERADVRRQTVGNWARGDRMANTPFPTPYAMVSGELWLWGDVAAWLSNNGHLTESVQYPTAPDHTRVDHWILDRQAALTPSQRGRNEFADVTLLLKNVSWPSRSIQQRAPRLTGTSAAFRVVASV</sequence>